<dbReference type="AlphaFoldDB" id="A0A5N6PTW1"/>
<feature type="compositionally biased region" description="Gly residues" evidence="1">
    <location>
        <begin position="91"/>
        <end position="113"/>
    </location>
</feature>
<proteinExistence type="predicted"/>
<gene>
    <name evidence="2" type="ORF">E3N88_03931</name>
</gene>
<dbReference type="EMBL" id="SZYD01000002">
    <property type="protein sequence ID" value="KAD7116663.1"/>
    <property type="molecule type" value="Genomic_DNA"/>
</dbReference>
<evidence type="ECO:0000256" key="1">
    <source>
        <dbReference type="SAM" id="MobiDB-lite"/>
    </source>
</evidence>
<reference evidence="2 3" key="1">
    <citation type="submission" date="2019-05" db="EMBL/GenBank/DDBJ databases">
        <title>Mikania micrantha, genome provides insights into the molecular mechanism of rapid growth.</title>
        <authorList>
            <person name="Liu B."/>
        </authorList>
    </citation>
    <scope>NUCLEOTIDE SEQUENCE [LARGE SCALE GENOMIC DNA]</scope>
    <source>
        <strain evidence="2">NLD-2019</strain>
        <tissue evidence="2">Leaf</tissue>
    </source>
</reference>
<name>A0A5N6PTW1_9ASTR</name>
<evidence type="ECO:0000313" key="3">
    <source>
        <dbReference type="Proteomes" id="UP000326396"/>
    </source>
</evidence>
<feature type="region of interest" description="Disordered" evidence="1">
    <location>
        <begin position="89"/>
        <end position="113"/>
    </location>
</feature>
<comment type="caution">
    <text evidence="2">The sequence shown here is derived from an EMBL/GenBank/DDBJ whole genome shotgun (WGS) entry which is preliminary data.</text>
</comment>
<accession>A0A5N6PTW1</accession>
<protein>
    <submittedName>
        <fullName evidence="2">Uncharacterized protein</fullName>
    </submittedName>
</protein>
<sequence>MNQDLVVSAVEGEIATEEAGGGAGVCRWWSWWLSTVDMVVVICGERNREGGCLRWSWWLSAVEASLLSDDVEGRSAVRPATWRGEYRPARRGGGGVEAGNAREGGGGWSWSAG</sequence>
<dbReference type="Proteomes" id="UP000326396">
    <property type="component" value="Linkage Group LG10"/>
</dbReference>
<organism evidence="2 3">
    <name type="scientific">Mikania micrantha</name>
    <name type="common">bitter vine</name>
    <dbReference type="NCBI Taxonomy" id="192012"/>
    <lineage>
        <taxon>Eukaryota</taxon>
        <taxon>Viridiplantae</taxon>
        <taxon>Streptophyta</taxon>
        <taxon>Embryophyta</taxon>
        <taxon>Tracheophyta</taxon>
        <taxon>Spermatophyta</taxon>
        <taxon>Magnoliopsida</taxon>
        <taxon>eudicotyledons</taxon>
        <taxon>Gunneridae</taxon>
        <taxon>Pentapetalae</taxon>
        <taxon>asterids</taxon>
        <taxon>campanulids</taxon>
        <taxon>Asterales</taxon>
        <taxon>Asteraceae</taxon>
        <taxon>Asteroideae</taxon>
        <taxon>Heliantheae alliance</taxon>
        <taxon>Eupatorieae</taxon>
        <taxon>Mikania</taxon>
    </lineage>
</organism>
<evidence type="ECO:0000313" key="2">
    <source>
        <dbReference type="EMBL" id="KAD7116663.1"/>
    </source>
</evidence>
<keyword evidence="3" id="KW-1185">Reference proteome</keyword>